<gene>
    <name evidence="1" type="ORF">GCM10010923_11800</name>
</gene>
<dbReference type="EMBL" id="BMID01000001">
    <property type="protein sequence ID" value="GGA04266.1"/>
    <property type="molecule type" value="Genomic_DNA"/>
</dbReference>
<proteinExistence type="predicted"/>
<evidence type="ECO:0000313" key="1">
    <source>
        <dbReference type="EMBL" id="GGA04266.1"/>
    </source>
</evidence>
<evidence type="ECO:0000313" key="2">
    <source>
        <dbReference type="Proteomes" id="UP000603317"/>
    </source>
</evidence>
<evidence type="ECO:0008006" key="3">
    <source>
        <dbReference type="Google" id="ProtNLM"/>
    </source>
</evidence>
<sequence>MQKHHLLPLALVTRGTFDRFFAAVDPGRLLFEDYRANGLLLPCREPQVLKLGLPLNRGPHPRYSEVVWQRVGQIERDWARATDESSRSKAEHSRMRLLLLQRGLRRQLVAPGRRMRLNMRDPLGEGRDLTELDRMAALLWAATRH</sequence>
<dbReference type="Proteomes" id="UP000603317">
    <property type="component" value="Unassembled WGS sequence"/>
</dbReference>
<protein>
    <recommendedName>
        <fullName evidence="3">DUF4238 domain-containing protein</fullName>
    </recommendedName>
</protein>
<dbReference type="Pfam" id="PF14412">
    <property type="entry name" value="AHH"/>
    <property type="match status" value="1"/>
</dbReference>
<organism evidence="1 2">
    <name type="scientific">Blastomonas marina</name>
    <dbReference type="NCBI Taxonomy" id="1867408"/>
    <lineage>
        <taxon>Bacteria</taxon>
        <taxon>Pseudomonadati</taxon>
        <taxon>Pseudomonadota</taxon>
        <taxon>Alphaproteobacteria</taxon>
        <taxon>Sphingomonadales</taxon>
        <taxon>Sphingomonadaceae</taxon>
        <taxon>Blastomonas</taxon>
    </lineage>
</organism>
<keyword evidence="2" id="KW-1185">Reference proteome</keyword>
<reference evidence="2" key="1">
    <citation type="journal article" date="2019" name="Int. J. Syst. Evol. Microbiol.">
        <title>The Global Catalogue of Microorganisms (GCM) 10K type strain sequencing project: providing services to taxonomists for standard genome sequencing and annotation.</title>
        <authorList>
            <consortium name="The Broad Institute Genomics Platform"/>
            <consortium name="The Broad Institute Genome Sequencing Center for Infectious Disease"/>
            <person name="Wu L."/>
            <person name="Ma J."/>
        </authorList>
    </citation>
    <scope>NUCLEOTIDE SEQUENCE [LARGE SCALE GENOMIC DNA]</scope>
    <source>
        <strain evidence="2">CGMCC 1.15297</strain>
    </source>
</reference>
<name>A0ABQ1F9G3_9SPHN</name>
<comment type="caution">
    <text evidence="1">The sequence shown here is derived from an EMBL/GenBank/DDBJ whole genome shotgun (WGS) entry which is preliminary data.</text>
</comment>
<accession>A0ABQ1F9G3</accession>
<dbReference type="InterPro" id="IPR032871">
    <property type="entry name" value="AHH_dom_containing"/>
</dbReference>